<organism evidence="1 2">
    <name type="scientific">Stomoxys calcitrans</name>
    <name type="common">Stable fly</name>
    <name type="synonym">Conops calcitrans</name>
    <dbReference type="NCBI Taxonomy" id="35570"/>
    <lineage>
        <taxon>Eukaryota</taxon>
        <taxon>Metazoa</taxon>
        <taxon>Ecdysozoa</taxon>
        <taxon>Arthropoda</taxon>
        <taxon>Hexapoda</taxon>
        <taxon>Insecta</taxon>
        <taxon>Pterygota</taxon>
        <taxon>Neoptera</taxon>
        <taxon>Endopterygota</taxon>
        <taxon>Diptera</taxon>
        <taxon>Brachycera</taxon>
        <taxon>Muscomorpha</taxon>
        <taxon>Muscoidea</taxon>
        <taxon>Muscidae</taxon>
        <taxon>Stomoxys</taxon>
    </lineage>
</organism>
<protein>
    <submittedName>
        <fullName evidence="1">Uncharacterized protein</fullName>
    </submittedName>
</protein>
<keyword evidence="2" id="KW-1185">Reference proteome</keyword>
<dbReference type="InterPro" id="IPR011990">
    <property type="entry name" value="TPR-like_helical_dom_sf"/>
</dbReference>
<dbReference type="AlphaFoldDB" id="A0A1I8PZC0"/>
<accession>A0A1I8PZC0</accession>
<name>A0A1I8PZC0_STOCA</name>
<dbReference type="KEGG" id="scac:106089774"/>
<evidence type="ECO:0000313" key="2">
    <source>
        <dbReference type="Proteomes" id="UP000095300"/>
    </source>
</evidence>
<reference evidence="1" key="1">
    <citation type="submission" date="2020-05" db="UniProtKB">
        <authorList>
            <consortium name="EnsemblMetazoa"/>
        </authorList>
    </citation>
    <scope>IDENTIFICATION</scope>
    <source>
        <strain evidence="1">USDA</strain>
    </source>
</reference>
<sequence length="468" mass="53933">MSEIKTTRIKITFDKEELKNRVNKFTYREARRHAGDIYKALEQELLEDGCVISAKYFDRLAAKENDYFKNNVIRERVKDCPDLLMCLYDNCKMAEQKAMLQQSEGMAVTFSLLLQIVCLMDQPQHASKFNWLRQDIYEIVTKICDKLGEGKSNVDKCIAQIYFKYANLLSSETQTMPESFQYYEKAFAMALPNKWLIDTMSPDTGNSLNLLHTLIADHYVSALLNFGKTIATNNYLQAVALGHKAVCVLTRVGRNVRNLHQFVDAQLHMAEFYAKGKDYNMVFSLLANIDGDMVKVDKQHYGKLALRLCLNKGICCSNLGLRSNALTNFKQAVNLSQQLNLKTHEANAHMNIGQWYLQEGGKERILAKAAFVKSMQLYESLGDAKNRQKCKFFLAQATSASVFPLFMDMIKTSESEGNFFKLRRWNDQLKPFWLQEPVEEKQKNDIENLLEEYSNKPENKDLLRILQN</sequence>
<dbReference type="SUPFAM" id="SSF48452">
    <property type="entry name" value="TPR-like"/>
    <property type="match status" value="1"/>
</dbReference>
<gene>
    <name evidence="1" type="primary">106089774</name>
</gene>
<dbReference type="VEuPathDB" id="VectorBase:SCAU012437"/>
<dbReference type="EnsemblMetazoa" id="SCAU012437-RA">
    <property type="protein sequence ID" value="SCAU012437-PA"/>
    <property type="gene ID" value="SCAU012437"/>
</dbReference>
<dbReference type="Gene3D" id="1.25.40.10">
    <property type="entry name" value="Tetratricopeptide repeat domain"/>
    <property type="match status" value="1"/>
</dbReference>
<dbReference type="OrthoDB" id="7996681at2759"/>
<dbReference type="Proteomes" id="UP000095300">
    <property type="component" value="Unassembled WGS sequence"/>
</dbReference>
<proteinExistence type="predicted"/>
<evidence type="ECO:0000313" key="1">
    <source>
        <dbReference type="EnsemblMetazoa" id="SCAU012437-PA"/>
    </source>
</evidence>